<dbReference type="Proteomes" id="UP000789759">
    <property type="component" value="Unassembled WGS sequence"/>
</dbReference>
<dbReference type="Pfam" id="PF05958">
    <property type="entry name" value="tRNA_U5-meth_tr"/>
    <property type="match status" value="1"/>
</dbReference>
<feature type="binding site" evidence="4">
    <location>
        <position position="464"/>
    </location>
    <ligand>
        <name>S-adenosyl-L-methionine</name>
        <dbReference type="ChEBI" id="CHEBI:59789"/>
    </ligand>
</feature>
<evidence type="ECO:0000256" key="1">
    <source>
        <dbReference type="ARBA" id="ARBA00022603"/>
    </source>
</evidence>
<keyword evidence="6" id="KW-1185">Reference proteome</keyword>
<comment type="similarity">
    <text evidence="4">Belongs to the class I-like SAM-binding methyltransferase superfamily. RNA M5U methyltransferase family.</text>
</comment>
<dbReference type="Gene3D" id="3.40.50.150">
    <property type="entry name" value="Vaccinia Virus protein VP39"/>
    <property type="match status" value="1"/>
</dbReference>
<dbReference type="GO" id="GO:0032259">
    <property type="term" value="P:methylation"/>
    <property type="evidence" value="ECO:0007669"/>
    <property type="project" value="UniProtKB-KW"/>
</dbReference>
<dbReference type="EMBL" id="CAJVQA010001712">
    <property type="protein sequence ID" value="CAG8523569.1"/>
    <property type="molecule type" value="Genomic_DNA"/>
</dbReference>
<keyword evidence="2 4" id="KW-0808">Transferase</keyword>
<keyword evidence="3 4" id="KW-0949">S-adenosyl-L-methionine</keyword>
<evidence type="ECO:0000313" key="5">
    <source>
        <dbReference type="EMBL" id="CAG8523569.1"/>
    </source>
</evidence>
<organism evidence="5 6">
    <name type="scientific">Cetraspora pellucida</name>
    <dbReference type="NCBI Taxonomy" id="1433469"/>
    <lineage>
        <taxon>Eukaryota</taxon>
        <taxon>Fungi</taxon>
        <taxon>Fungi incertae sedis</taxon>
        <taxon>Mucoromycota</taxon>
        <taxon>Glomeromycotina</taxon>
        <taxon>Glomeromycetes</taxon>
        <taxon>Diversisporales</taxon>
        <taxon>Gigasporaceae</taxon>
        <taxon>Cetraspora</taxon>
    </lineage>
</organism>
<evidence type="ECO:0000256" key="2">
    <source>
        <dbReference type="ARBA" id="ARBA00022679"/>
    </source>
</evidence>
<comment type="caution">
    <text evidence="5">The sequence shown here is derived from an EMBL/GenBank/DDBJ whole genome shotgun (WGS) entry which is preliminary data.</text>
</comment>
<dbReference type="PANTHER" id="PTHR45904">
    <property type="entry name" value="TRNA (URACIL-5-)-METHYLTRANSFERASE"/>
    <property type="match status" value="1"/>
</dbReference>
<sequence>MSETNVNKKRVISSDDDKLDKLETDTNILASKKPEKVSEDIVDSNESSQVEGSTQWRLRIKNVPKFASAKMIKGLLAKHSCGDVRVKKSHEWDFCYAFFKQQLQAIDKLKNVNFKNRTLVVNVDNITEQHRQSLFDQRHEKRKKIFFDPTGEIQHSPEELLADQVTPLHKLPYEEQLKNKEDVIKKSLSKFRNKIKDLYKERPLYQPKWVMQKSDLNLPCTLQPIIASPILEGYRNKCEFTIGRNLNGEITVGFLLGAFKDGINTVIGPDKSLNVSEVAKKIVKAMKDYIVMSPYEVYDNKSRKGTWRMISVRSQVSDDVMIIIQIHPQGLTEEKINQEKAALAEYFVTFARESQFNLTSLLLQIYDGFNNGIPDDKPFDCIFGTNFIFEKMMDCRFRISPRAFFQTNTLAAQVLYEKCGEFIKDLFPVEESAILIDMCCGTGTIGIALSKSLGNKIDKVIGIELCEEAVEDAKFNAKLNEIINSEYILGPVEKNLKTLHSYKNADAGTAIAIVDPPRAGVHKNVIKALRECKAIDYFLYVSCDCNLATQNFIDLCRPTTNNFPGIPFKPVRAVGVDLFPHAKQVELLIEFHRDRDYPTKDVKSE</sequence>
<comment type="caution">
    <text evidence="4">Lacks conserved residue(s) required for the propagation of feature annotation.</text>
</comment>
<feature type="binding site" evidence="4">
    <location>
        <position position="406"/>
    </location>
    <ligand>
        <name>S-adenosyl-L-methionine</name>
        <dbReference type="ChEBI" id="CHEBI:59789"/>
    </ligand>
</feature>
<dbReference type="InterPro" id="IPR045850">
    <property type="entry name" value="TRM2_met"/>
</dbReference>
<dbReference type="CDD" id="cd02440">
    <property type="entry name" value="AdoMet_MTases"/>
    <property type="match status" value="1"/>
</dbReference>
<accession>A0A9N9ABF7</accession>
<feature type="active site" description="Nucleophile" evidence="4">
    <location>
        <position position="543"/>
    </location>
</feature>
<dbReference type="PROSITE" id="PS51687">
    <property type="entry name" value="SAM_MT_RNA_M5U"/>
    <property type="match status" value="1"/>
</dbReference>
<dbReference type="GO" id="GO:0006396">
    <property type="term" value="P:RNA processing"/>
    <property type="evidence" value="ECO:0007669"/>
    <property type="project" value="InterPro"/>
</dbReference>
<feature type="binding site" evidence="4">
    <location>
        <position position="515"/>
    </location>
    <ligand>
        <name>S-adenosyl-L-methionine</name>
        <dbReference type="ChEBI" id="CHEBI:59789"/>
    </ligand>
</feature>
<dbReference type="InterPro" id="IPR029063">
    <property type="entry name" value="SAM-dependent_MTases_sf"/>
</dbReference>
<dbReference type="InterPro" id="IPR035979">
    <property type="entry name" value="RBD_domain_sf"/>
</dbReference>
<dbReference type="GO" id="GO:0008173">
    <property type="term" value="F:RNA methyltransferase activity"/>
    <property type="evidence" value="ECO:0007669"/>
    <property type="project" value="InterPro"/>
</dbReference>
<dbReference type="OrthoDB" id="10250660at2759"/>
<dbReference type="InterPro" id="IPR010280">
    <property type="entry name" value="U5_MeTrfase_fam"/>
</dbReference>
<gene>
    <name evidence="5" type="ORF">CPELLU_LOCUS3506</name>
</gene>
<reference evidence="5" key="1">
    <citation type="submission" date="2021-06" db="EMBL/GenBank/DDBJ databases">
        <authorList>
            <person name="Kallberg Y."/>
            <person name="Tangrot J."/>
            <person name="Rosling A."/>
        </authorList>
    </citation>
    <scope>NUCLEOTIDE SEQUENCE</scope>
    <source>
        <strain evidence="5">FL966</strain>
    </source>
</reference>
<dbReference type="SUPFAM" id="SSF53335">
    <property type="entry name" value="S-adenosyl-L-methionine-dependent methyltransferases"/>
    <property type="match status" value="1"/>
</dbReference>
<dbReference type="AlphaFoldDB" id="A0A9N9ABF7"/>
<evidence type="ECO:0000313" key="6">
    <source>
        <dbReference type="Proteomes" id="UP000789759"/>
    </source>
</evidence>
<evidence type="ECO:0000256" key="4">
    <source>
        <dbReference type="PROSITE-ProRule" id="PRU01024"/>
    </source>
</evidence>
<dbReference type="GO" id="GO:0003723">
    <property type="term" value="F:RNA binding"/>
    <property type="evidence" value="ECO:0007669"/>
    <property type="project" value="TreeGrafter"/>
</dbReference>
<evidence type="ECO:0000256" key="3">
    <source>
        <dbReference type="ARBA" id="ARBA00022691"/>
    </source>
</evidence>
<name>A0A9N9ABF7_9GLOM</name>
<dbReference type="SUPFAM" id="SSF54928">
    <property type="entry name" value="RNA-binding domain, RBD"/>
    <property type="match status" value="1"/>
</dbReference>
<dbReference type="PANTHER" id="PTHR45904:SF2">
    <property type="entry name" value="TRNA (URACIL-5-)-METHYLTRANSFERASE HOMOLOG A"/>
    <property type="match status" value="1"/>
</dbReference>
<proteinExistence type="inferred from homology"/>
<dbReference type="Gene3D" id="2.40.50.1070">
    <property type="match status" value="1"/>
</dbReference>
<keyword evidence="1 4" id="KW-0489">Methyltransferase</keyword>
<protein>
    <submittedName>
        <fullName evidence="5">132_t:CDS:1</fullName>
    </submittedName>
</protein>